<dbReference type="GO" id="GO:0003723">
    <property type="term" value="F:RNA binding"/>
    <property type="evidence" value="ECO:0007669"/>
    <property type="project" value="UniProtKB-UniRule"/>
</dbReference>
<dbReference type="InterPro" id="IPR023165">
    <property type="entry name" value="rRNA_Ade_diMease-like_C"/>
</dbReference>
<keyword evidence="3 7" id="KW-0489">Methyltransferase</keyword>
<evidence type="ECO:0000256" key="4">
    <source>
        <dbReference type="ARBA" id="ARBA00022679"/>
    </source>
</evidence>
<dbReference type="Gene3D" id="1.10.8.100">
    <property type="entry name" value="Ribosomal RNA adenine dimethylase-like, domain 2"/>
    <property type="match status" value="1"/>
</dbReference>
<evidence type="ECO:0000259" key="9">
    <source>
        <dbReference type="SMART" id="SM00650"/>
    </source>
</evidence>
<dbReference type="HAMAP" id="MF_00607">
    <property type="entry name" value="16SrRNA_methyltr_A"/>
    <property type="match status" value="1"/>
</dbReference>
<dbReference type="AlphaFoldDB" id="A0A1F5NSQ4"/>
<feature type="binding site" evidence="7 8">
    <location>
        <position position="29"/>
    </location>
    <ligand>
        <name>S-adenosyl-L-methionine</name>
        <dbReference type="ChEBI" id="CHEBI:59789"/>
    </ligand>
</feature>
<dbReference type="Pfam" id="PF00398">
    <property type="entry name" value="RrnaAD"/>
    <property type="match status" value="1"/>
</dbReference>
<keyword evidence="4 7" id="KW-0808">Transferase</keyword>
<comment type="catalytic activity">
    <reaction evidence="7">
        <text>adenosine(1518)/adenosine(1519) in 16S rRNA + 4 S-adenosyl-L-methionine = N(6)-dimethyladenosine(1518)/N(6)-dimethyladenosine(1519) in 16S rRNA + 4 S-adenosyl-L-homocysteine + 4 H(+)</text>
        <dbReference type="Rhea" id="RHEA:19609"/>
        <dbReference type="Rhea" id="RHEA-COMP:10232"/>
        <dbReference type="Rhea" id="RHEA-COMP:10233"/>
        <dbReference type="ChEBI" id="CHEBI:15378"/>
        <dbReference type="ChEBI" id="CHEBI:57856"/>
        <dbReference type="ChEBI" id="CHEBI:59789"/>
        <dbReference type="ChEBI" id="CHEBI:74411"/>
        <dbReference type="ChEBI" id="CHEBI:74493"/>
        <dbReference type="EC" id="2.1.1.182"/>
    </reaction>
</comment>
<evidence type="ECO:0000256" key="5">
    <source>
        <dbReference type="ARBA" id="ARBA00022691"/>
    </source>
</evidence>
<dbReference type="GO" id="GO:0005829">
    <property type="term" value="C:cytosol"/>
    <property type="evidence" value="ECO:0007669"/>
    <property type="project" value="TreeGrafter"/>
</dbReference>
<reference evidence="10 11" key="1">
    <citation type="journal article" date="2016" name="Nat. Commun.">
        <title>Thousands of microbial genomes shed light on interconnected biogeochemical processes in an aquifer system.</title>
        <authorList>
            <person name="Anantharaman K."/>
            <person name="Brown C.T."/>
            <person name="Hug L.A."/>
            <person name="Sharon I."/>
            <person name="Castelle C.J."/>
            <person name="Probst A.J."/>
            <person name="Thomas B.C."/>
            <person name="Singh A."/>
            <person name="Wilkins M.J."/>
            <person name="Karaoz U."/>
            <person name="Brodie E.L."/>
            <person name="Williams K.H."/>
            <person name="Hubbard S.S."/>
            <person name="Banfield J.F."/>
        </authorList>
    </citation>
    <scope>NUCLEOTIDE SEQUENCE [LARGE SCALE GENOMIC DNA]</scope>
</reference>
<evidence type="ECO:0000256" key="6">
    <source>
        <dbReference type="ARBA" id="ARBA00022884"/>
    </source>
</evidence>
<dbReference type="EMBL" id="MFEJ01000006">
    <property type="protein sequence ID" value="OGE80594.1"/>
    <property type="molecule type" value="Genomic_DNA"/>
</dbReference>
<feature type="binding site" evidence="7 8">
    <location>
        <position position="54"/>
    </location>
    <ligand>
        <name>S-adenosyl-L-methionine</name>
        <dbReference type="ChEBI" id="CHEBI:59789"/>
    </ligand>
</feature>
<dbReference type="FunFam" id="1.10.8.100:FF:000001">
    <property type="entry name" value="Ribosomal RNA small subunit methyltransferase A"/>
    <property type="match status" value="1"/>
</dbReference>
<dbReference type="Gene3D" id="3.40.50.150">
    <property type="entry name" value="Vaccinia Virus protein VP39"/>
    <property type="match status" value="1"/>
</dbReference>
<dbReference type="InterPro" id="IPR001737">
    <property type="entry name" value="KsgA/Erm"/>
</dbReference>
<feature type="binding site" evidence="7 8">
    <location>
        <position position="27"/>
    </location>
    <ligand>
        <name>S-adenosyl-L-methionine</name>
        <dbReference type="ChEBI" id="CHEBI:59789"/>
    </ligand>
</feature>
<feature type="binding site" evidence="7 8">
    <location>
        <position position="100"/>
    </location>
    <ligand>
        <name>S-adenosyl-L-methionine</name>
        <dbReference type="ChEBI" id="CHEBI:59789"/>
    </ligand>
</feature>
<dbReference type="EC" id="2.1.1.182" evidence="7"/>
<dbReference type="GO" id="GO:0052908">
    <property type="term" value="F:16S rRNA (adenine(1518)-N(6)/adenine(1519)-N(6))-dimethyltransferase activity"/>
    <property type="evidence" value="ECO:0007669"/>
    <property type="project" value="UniProtKB-EC"/>
</dbReference>
<evidence type="ECO:0000313" key="11">
    <source>
        <dbReference type="Proteomes" id="UP000176233"/>
    </source>
</evidence>
<feature type="binding site" evidence="7 8">
    <location>
        <position position="75"/>
    </location>
    <ligand>
        <name>S-adenosyl-L-methionine</name>
        <dbReference type="ChEBI" id="CHEBI:59789"/>
    </ligand>
</feature>
<dbReference type="InterPro" id="IPR011530">
    <property type="entry name" value="rRNA_adenine_dimethylase"/>
</dbReference>
<gene>
    <name evidence="7" type="primary">rsmA</name>
    <name evidence="7" type="synonym">ksgA</name>
    <name evidence="10" type="ORF">A2660_02130</name>
</gene>
<dbReference type="PROSITE" id="PS01131">
    <property type="entry name" value="RRNA_A_DIMETH"/>
    <property type="match status" value="1"/>
</dbReference>
<dbReference type="Proteomes" id="UP000176233">
    <property type="component" value="Unassembled WGS sequence"/>
</dbReference>
<keyword evidence="2 7" id="KW-0698">rRNA processing</keyword>
<dbReference type="PANTHER" id="PTHR11727:SF7">
    <property type="entry name" value="DIMETHYLADENOSINE TRANSFERASE-RELATED"/>
    <property type="match status" value="1"/>
</dbReference>
<evidence type="ECO:0000256" key="1">
    <source>
        <dbReference type="ARBA" id="ARBA00022490"/>
    </source>
</evidence>
<protein>
    <recommendedName>
        <fullName evidence="7">Ribosomal RNA small subunit methyltransferase A</fullName>
        <ecNumber evidence="7">2.1.1.182</ecNumber>
    </recommendedName>
    <alternativeName>
        <fullName evidence="7">16S rRNA (adenine(1518)-N(6)/adenine(1519)-N(6))-dimethyltransferase</fullName>
    </alternativeName>
    <alternativeName>
        <fullName evidence="7">16S rRNA dimethyladenosine transferase</fullName>
    </alternativeName>
    <alternativeName>
        <fullName evidence="7">16S rRNA dimethylase</fullName>
    </alternativeName>
    <alternativeName>
        <fullName evidence="7">S-adenosylmethionine-6-N', N'-adenosyl(rRNA) dimethyltransferase</fullName>
    </alternativeName>
</protein>
<evidence type="ECO:0000256" key="2">
    <source>
        <dbReference type="ARBA" id="ARBA00022552"/>
    </source>
</evidence>
<organism evidence="10 11">
    <name type="scientific">Candidatus Doudnabacteria bacterium RIFCSPHIGHO2_01_FULL_45_18</name>
    <dbReference type="NCBI Taxonomy" id="1817823"/>
    <lineage>
        <taxon>Bacteria</taxon>
        <taxon>Candidatus Doudnaibacteriota</taxon>
    </lineage>
</organism>
<keyword evidence="1 7" id="KW-0963">Cytoplasm</keyword>
<keyword evidence="5 7" id="KW-0949">S-adenosyl-L-methionine</keyword>
<comment type="caution">
    <text evidence="10">The sequence shown here is derived from an EMBL/GenBank/DDBJ whole genome shotgun (WGS) entry which is preliminary data.</text>
</comment>
<name>A0A1F5NSQ4_9BACT</name>
<dbReference type="SUPFAM" id="SSF53335">
    <property type="entry name" value="S-adenosyl-L-methionine-dependent methyltransferases"/>
    <property type="match status" value="1"/>
</dbReference>
<dbReference type="InterPro" id="IPR020598">
    <property type="entry name" value="rRNA_Ade_methylase_Trfase_N"/>
</dbReference>
<comment type="similarity">
    <text evidence="7">Belongs to the class I-like SAM-binding methyltransferase superfamily. rRNA adenine N(6)-methyltransferase family. RsmA subfamily.</text>
</comment>
<dbReference type="PANTHER" id="PTHR11727">
    <property type="entry name" value="DIMETHYLADENOSINE TRANSFERASE"/>
    <property type="match status" value="1"/>
</dbReference>
<dbReference type="InterPro" id="IPR020596">
    <property type="entry name" value="rRNA_Ade_Mease_Trfase_CS"/>
</dbReference>
<feature type="domain" description="Ribosomal RNA adenine methylase transferase N-terminal" evidence="9">
    <location>
        <begin position="34"/>
        <end position="220"/>
    </location>
</feature>
<dbReference type="CDD" id="cd02440">
    <property type="entry name" value="AdoMet_MTases"/>
    <property type="match status" value="1"/>
</dbReference>
<accession>A0A1F5NSQ4</accession>
<comment type="function">
    <text evidence="7">Specifically dimethylates two adjacent adenosines (A1518 and A1519) in the loop of a conserved hairpin near the 3'-end of 16S rRNA in the 30S particle. May play a critical role in biogenesis of 30S subunits.</text>
</comment>
<keyword evidence="6 7" id="KW-0694">RNA-binding</keyword>
<dbReference type="SMART" id="SM00650">
    <property type="entry name" value="rADc"/>
    <property type="match status" value="1"/>
</dbReference>
<feature type="binding site" evidence="7 8">
    <location>
        <position position="119"/>
    </location>
    <ligand>
        <name>S-adenosyl-L-methionine</name>
        <dbReference type="ChEBI" id="CHEBI:59789"/>
    </ligand>
</feature>
<evidence type="ECO:0000256" key="3">
    <source>
        <dbReference type="ARBA" id="ARBA00022603"/>
    </source>
</evidence>
<proteinExistence type="inferred from homology"/>
<evidence type="ECO:0000313" key="10">
    <source>
        <dbReference type="EMBL" id="OGE80594.1"/>
    </source>
</evidence>
<evidence type="ECO:0000256" key="8">
    <source>
        <dbReference type="PROSITE-ProRule" id="PRU01026"/>
    </source>
</evidence>
<comment type="subcellular location">
    <subcellularLocation>
        <location evidence="7">Cytoplasm</location>
    </subcellularLocation>
</comment>
<evidence type="ECO:0000256" key="7">
    <source>
        <dbReference type="HAMAP-Rule" id="MF_00607"/>
    </source>
</evidence>
<sequence>MNPTNISELKNYFRARGLKPKDYMGQNFLIDEDALKAIVEAADLKSSDIALEVGPGLGVLTKQLAEKCKEVWAVEKDAKLVQILKTKLHKENNIHLINDDILRFHVDKHIKGDYKVVANIPYYLTSKLLQNFLELNNPPKLMVLMIQKEVGERVVAKAGELSVLGISVQIYSDPEIVAVQIPDQVRDGFGEKRIPLIVPKTSFWPVPKVDSVILRIIPKNKYPEIQDKKLFFQIVKTAFAGKRKQIHNTLKNLEALNQAGIDPKTRPQDITIEKWIRLYLVLVDRL</sequence>
<dbReference type="InterPro" id="IPR029063">
    <property type="entry name" value="SAM-dependent_MTases_sf"/>
</dbReference>
<dbReference type="PROSITE" id="PS51689">
    <property type="entry name" value="SAM_RNA_A_N6_MT"/>
    <property type="match status" value="1"/>
</dbReference>